<reference evidence="1" key="1">
    <citation type="submission" date="2014-11" db="EMBL/GenBank/DDBJ databases">
        <authorList>
            <person name="Amaro Gonzalez C."/>
        </authorList>
    </citation>
    <scope>NUCLEOTIDE SEQUENCE</scope>
</reference>
<protein>
    <submittedName>
        <fullName evidence="1">Uncharacterized protein</fullName>
    </submittedName>
</protein>
<dbReference type="AlphaFoldDB" id="A0A0E9WY17"/>
<organism evidence="1">
    <name type="scientific">Anguilla anguilla</name>
    <name type="common">European freshwater eel</name>
    <name type="synonym">Muraena anguilla</name>
    <dbReference type="NCBI Taxonomy" id="7936"/>
    <lineage>
        <taxon>Eukaryota</taxon>
        <taxon>Metazoa</taxon>
        <taxon>Chordata</taxon>
        <taxon>Craniata</taxon>
        <taxon>Vertebrata</taxon>
        <taxon>Euteleostomi</taxon>
        <taxon>Actinopterygii</taxon>
        <taxon>Neopterygii</taxon>
        <taxon>Teleostei</taxon>
        <taxon>Anguilliformes</taxon>
        <taxon>Anguillidae</taxon>
        <taxon>Anguilla</taxon>
    </lineage>
</organism>
<name>A0A0E9WY17_ANGAN</name>
<accession>A0A0E9WY17</accession>
<reference evidence="1" key="2">
    <citation type="journal article" date="2015" name="Fish Shellfish Immunol.">
        <title>Early steps in the European eel (Anguilla anguilla)-Vibrio vulnificus interaction in the gills: Role of the RtxA13 toxin.</title>
        <authorList>
            <person name="Callol A."/>
            <person name="Pajuelo D."/>
            <person name="Ebbesson L."/>
            <person name="Teles M."/>
            <person name="MacKenzie S."/>
            <person name="Amaro C."/>
        </authorList>
    </citation>
    <scope>NUCLEOTIDE SEQUENCE</scope>
</reference>
<evidence type="ECO:0000313" key="1">
    <source>
        <dbReference type="EMBL" id="JAH95106.1"/>
    </source>
</evidence>
<sequence length="156" mass="18227">MFGGRIVGGRIMWSIALLEKSVAYLHGVNSGKLFLGRITYHHHERRDDTNFTKHFTLGPKKHLQRHETSQIPTESHFCESCTELYVKREGVIAVICLVIYKYIQWGKHSTFSKSCKVFFHLFALSLFLIYDFRGNCSPRILLLLSVTLSWYIKLRF</sequence>
<dbReference type="EMBL" id="GBXM01013471">
    <property type="protein sequence ID" value="JAH95106.1"/>
    <property type="molecule type" value="Transcribed_RNA"/>
</dbReference>
<proteinExistence type="predicted"/>